<name>A0A4Q8M3D7_9GAMM</name>
<evidence type="ECO:0000256" key="1">
    <source>
        <dbReference type="ARBA" id="ARBA00023125"/>
    </source>
</evidence>
<feature type="compositionally biased region" description="Basic and acidic residues" evidence="3">
    <location>
        <begin position="385"/>
        <end position="395"/>
    </location>
</feature>
<dbReference type="InterPro" id="IPR010998">
    <property type="entry name" value="Integrase_recombinase_N"/>
</dbReference>
<sequence length="407" mass="45079">MTRGRKRKHNPAIPGHIDQAAIPRGFYFERGRWYLFDPRPDGGTKKLTVADATARLSDLHAIAEQRAGGGVVGTLGHLVGLFEKSSEFAGLAGATQRDYRYHGKLLTEYVLRSGMPLGTVQVGRLDTPAIQRLIERLASPGPADADGRPTPGRPSTANHCLRYLRRLFAWGIRFGRCLANPAKGVKQAREKKAAKMPERDVFALLLEFARERGARKAHSAGSAPPYLAPAMVLAHAHAVRLRGIEVTTLTDAHALEQGILSNRRKGSRDNITRWEPALREAWDQLVEVRRKAMNPSEGKPGKTRLTRPTQLRPEDRFLMVNQSGTPLEKSSLDSAWQRLMVLAVKEGLITRVERFTLHGLKHRGITDTAGTVADKQQASGNKSQDITHRYNHEKPLVQPARAIGNDD</sequence>
<dbReference type="GO" id="GO:0006310">
    <property type="term" value="P:DNA recombination"/>
    <property type="evidence" value="ECO:0007669"/>
    <property type="project" value="UniProtKB-KW"/>
</dbReference>
<evidence type="ECO:0000313" key="5">
    <source>
        <dbReference type="Proteomes" id="UP000294164"/>
    </source>
</evidence>
<dbReference type="EMBL" id="SHMG01000005">
    <property type="protein sequence ID" value="TAA42542.1"/>
    <property type="molecule type" value="Genomic_DNA"/>
</dbReference>
<evidence type="ECO:0000256" key="2">
    <source>
        <dbReference type="ARBA" id="ARBA00023172"/>
    </source>
</evidence>
<keyword evidence="2" id="KW-0233">DNA recombination</keyword>
<accession>A0A4Q8M3D7</accession>
<dbReference type="OrthoDB" id="6173494at2"/>
<gene>
    <name evidence="4" type="ORF">EA655_11045</name>
</gene>
<dbReference type="AlphaFoldDB" id="A0A4Q8M3D7"/>
<proteinExistence type="predicted"/>
<evidence type="ECO:0000313" key="4">
    <source>
        <dbReference type="EMBL" id="TAA42542.1"/>
    </source>
</evidence>
<dbReference type="Gene3D" id="1.10.443.10">
    <property type="entry name" value="Intergrase catalytic core"/>
    <property type="match status" value="1"/>
</dbReference>
<dbReference type="RefSeq" id="WP_130534594.1">
    <property type="nucleotide sequence ID" value="NZ_SHMG01000005.1"/>
</dbReference>
<dbReference type="Gene3D" id="1.10.150.130">
    <property type="match status" value="1"/>
</dbReference>
<dbReference type="Proteomes" id="UP000294164">
    <property type="component" value="Unassembled WGS sequence"/>
</dbReference>
<organism evidence="4 5">
    <name type="scientific">Pseudoxanthomonas winnipegensis</name>
    <dbReference type="NCBI Taxonomy" id="2480810"/>
    <lineage>
        <taxon>Bacteria</taxon>
        <taxon>Pseudomonadati</taxon>
        <taxon>Pseudomonadota</taxon>
        <taxon>Gammaproteobacteria</taxon>
        <taxon>Lysobacterales</taxon>
        <taxon>Lysobacteraceae</taxon>
        <taxon>Pseudoxanthomonas</taxon>
    </lineage>
</organism>
<dbReference type="GO" id="GO:0003677">
    <property type="term" value="F:DNA binding"/>
    <property type="evidence" value="ECO:0007669"/>
    <property type="project" value="UniProtKB-KW"/>
</dbReference>
<feature type="region of interest" description="Disordered" evidence="3">
    <location>
        <begin position="370"/>
        <end position="407"/>
    </location>
</feature>
<reference evidence="4 5" key="1">
    <citation type="submission" date="2019-02" db="EMBL/GenBank/DDBJ databases">
        <title>WGS of Pseudoxanthomonas species novum from clinical isolates.</title>
        <authorList>
            <person name="Bernier A.-M."/>
            <person name="Bernard K."/>
            <person name="Vachon A."/>
        </authorList>
    </citation>
    <scope>NUCLEOTIDE SEQUENCE [LARGE SCALE GENOMIC DNA]</scope>
    <source>
        <strain evidence="4 5">NML130969</strain>
    </source>
</reference>
<dbReference type="SUPFAM" id="SSF56349">
    <property type="entry name" value="DNA breaking-rejoining enzymes"/>
    <property type="match status" value="1"/>
</dbReference>
<feature type="compositionally biased region" description="Polar residues" evidence="3">
    <location>
        <begin position="374"/>
        <end position="384"/>
    </location>
</feature>
<dbReference type="InterPro" id="IPR013762">
    <property type="entry name" value="Integrase-like_cat_sf"/>
</dbReference>
<dbReference type="InterPro" id="IPR011010">
    <property type="entry name" value="DNA_brk_join_enz"/>
</dbReference>
<dbReference type="GO" id="GO:0015074">
    <property type="term" value="P:DNA integration"/>
    <property type="evidence" value="ECO:0007669"/>
    <property type="project" value="InterPro"/>
</dbReference>
<comment type="caution">
    <text evidence="4">The sequence shown here is derived from an EMBL/GenBank/DDBJ whole genome shotgun (WGS) entry which is preliminary data.</text>
</comment>
<evidence type="ECO:0000256" key="3">
    <source>
        <dbReference type="SAM" id="MobiDB-lite"/>
    </source>
</evidence>
<protein>
    <submittedName>
        <fullName evidence="4">Integrase</fullName>
    </submittedName>
</protein>
<keyword evidence="1" id="KW-0238">DNA-binding</keyword>